<keyword evidence="2" id="KW-1185">Reference proteome</keyword>
<reference evidence="1 2" key="1">
    <citation type="journal article" date="2023" name="Science">
        <title>Complex scaffold remodeling in plant triterpene biosynthesis.</title>
        <authorList>
            <person name="De La Pena R."/>
            <person name="Hodgson H."/>
            <person name="Liu J.C."/>
            <person name="Stephenson M.J."/>
            <person name="Martin A.C."/>
            <person name="Owen C."/>
            <person name="Harkess A."/>
            <person name="Leebens-Mack J."/>
            <person name="Jimenez L.E."/>
            <person name="Osbourn A."/>
            <person name="Sattely E.S."/>
        </authorList>
    </citation>
    <scope>NUCLEOTIDE SEQUENCE [LARGE SCALE GENOMIC DNA]</scope>
    <source>
        <strain evidence="2">cv. JPN11</strain>
        <tissue evidence="1">Leaf</tissue>
    </source>
</reference>
<name>A0ACC1YTU6_MELAZ</name>
<accession>A0ACC1YTU6</accession>
<gene>
    <name evidence="1" type="ORF">OWV82_000080</name>
</gene>
<evidence type="ECO:0000313" key="1">
    <source>
        <dbReference type="EMBL" id="KAJ4726886.1"/>
    </source>
</evidence>
<comment type="caution">
    <text evidence="1">The sequence shown here is derived from an EMBL/GenBank/DDBJ whole genome shotgun (WGS) entry which is preliminary data.</text>
</comment>
<evidence type="ECO:0000313" key="2">
    <source>
        <dbReference type="Proteomes" id="UP001164539"/>
    </source>
</evidence>
<sequence>MSRRVTENVSNKIHDETEAASAASILKEKDANEIDKKTMKGQEIPQDNSQLIQEDGSRASIDMKTKRKRALSDLRCIVEDAIVGDYLLEKPDKSVSPTEAAMAKGQLKNITLWGVPLLPSAGHQGTDVVLLKFLKAREFKVQEAFHMLRKNLQWRREYNTDSILEENLDPDHENFMYLNCKDKEGRPLCYNDFGTLKDKELSKKILETEEFYDKFIRLRVQSMEKGVKELSFKPGGPNTLVHITDLKNSHPPALKESRLVSKKILMLLQDNYPELIHKNIIINVPFWYYACLMMSSKLLSQRTKRKFVFARPANVTKTLLKYISPENLPVEYGGLYRENDEFLPEDRASELMIKKNAAGRIQIPVAETGVTVIWDLTVVGWDVGYKEEFIPDDEGSYRVLLRNEKDKKGGESQRNSFYINEPGRIVITIDNLSLKKKKVFYRFKAKPTVPMYIFLKK</sequence>
<protein>
    <submittedName>
        <fullName evidence="1">Patellin-4-like</fullName>
    </submittedName>
</protein>
<dbReference type="Proteomes" id="UP001164539">
    <property type="component" value="Chromosome 1"/>
</dbReference>
<dbReference type="EMBL" id="CM051394">
    <property type="protein sequence ID" value="KAJ4726886.1"/>
    <property type="molecule type" value="Genomic_DNA"/>
</dbReference>
<proteinExistence type="predicted"/>
<organism evidence="1 2">
    <name type="scientific">Melia azedarach</name>
    <name type="common">Chinaberry tree</name>
    <dbReference type="NCBI Taxonomy" id="155640"/>
    <lineage>
        <taxon>Eukaryota</taxon>
        <taxon>Viridiplantae</taxon>
        <taxon>Streptophyta</taxon>
        <taxon>Embryophyta</taxon>
        <taxon>Tracheophyta</taxon>
        <taxon>Spermatophyta</taxon>
        <taxon>Magnoliopsida</taxon>
        <taxon>eudicotyledons</taxon>
        <taxon>Gunneridae</taxon>
        <taxon>Pentapetalae</taxon>
        <taxon>rosids</taxon>
        <taxon>malvids</taxon>
        <taxon>Sapindales</taxon>
        <taxon>Meliaceae</taxon>
        <taxon>Melia</taxon>
    </lineage>
</organism>